<accession>A0A5B0VF84</accession>
<dbReference type="EMBL" id="VTUU01000005">
    <property type="protein sequence ID" value="KAA1173267.1"/>
    <property type="molecule type" value="Genomic_DNA"/>
</dbReference>
<keyword evidence="3" id="KW-0804">Transcription</keyword>
<evidence type="ECO:0000256" key="1">
    <source>
        <dbReference type="ARBA" id="ARBA00023015"/>
    </source>
</evidence>
<evidence type="ECO:0000313" key="6">
    <source>
        <dbReference type="Proteomes" id="UP000323161"/>
    </source>
</evidence>
<dbReference type="PROSITE" id="PS01124">
    <property type="entry name" value="HTH_ARAC_FAMILY_2"/>
    <property type="match status" value="1"/>
</dbReference>
<feature type="domain" description="HTH araC/xylS-type" evidence="4">
    <location>
        <begin position="212"/>
        <end position="313"/>
    </location>
</feature>
<gene>
    <name evidence="5" type="ORF">FWJ25_12340</name>
</gene>
<reference evidence="5 6" key="1">
    <citation type="submission" date="2019-08" db="EMBL/GenBank/DDBJ databases">
        <title>Marinobacter ZYF650 sp. nov., a marine bacterium isolated from seawater of the Mariana trench.</title>
        <authorList>
            <person name="Ahmad W."/>
        </authorList>
    </citation>
    <scope>NUCLEOTIDE SEQUENCE [LARGE SCALE GENOMIC DNA]</scope>
    <source>
        <strain evidence="5 6">ZYF650</strain>
    </source>
</reference>
<comment type="caution">
    <text evidence="5">The sequence shown here is derived from an EMBL/GenBank/DDBJ whole genome shotgun (WGS) entry which is preliminary data.</text>
</comment>
<dbReference type="PRINTS" id="PR00032">
    <property type="entry name" value="HTHARAC"/>
</dbReference>
<dbReference type="InterPro" id="IPR035418">
    <property type="entry name" value="AraC-bd_2"/>
</dbReference>
<dbReference type="Pfam" id="PF14525">
    <property type="entry name" value="AraC_binding_2"/>
    <property type="match status" value="1"/>
</dbReference>
<keyword evidence="2" id="KW-0238">DNA-binding</keyword>
<dbReference type="AlphaFoldDB" id="A0A5B0VF84"/>
<dbReference type="PANTHER" id="PTHR43280:SF31">
    <property type="entry name" value="TRANSCRIPTIONAL REGULATORY PROTEIN"/>
    <property type="match status" value="1"/>
</dbReference>
<sequence>MFQTQNVSALSESQSPIPYDEWTEKLKSVYGLWNPRANVPADFTAKVAYRSSGNFEVVTCVCDPCGATRHAKEIAGDDIETLAMQLVLSGRERFTIDSKCHELMPGDILLWNTTRPMEFDVTEKLHKISVLMPLARLRSWLPGSWYLIDSKYSKDSTTATMLCSLIQTMTPEFLSGKLENSEALTDAMIGTLVSTLGPAISLGECYERQQLIQIKQFIDKHLSNPELSLKYIASAHRISLRHLHSLFESEGQTALQYIIHQRLLRCQRDLSNPGMSRRTITEIALSWGFQHSTHFSRRFKSEFGVTPHDFRHDPGIALSR</sequence>
<dbReference type="RefSeq" id="WP_149600562.1">
    <property type="nucleotide sequence ID" value="NZ_VTUU01000005.1"/>
</dbReference>
<evidence type="ECO:0000256" key="2">
    <source>
        <dbReference type="ARBA" id="ARBA00023125"/>
    </source>
</evidence>
<dbReference type="Proteomes" id="UP000323161">
    <property type="component" value="Unassembled WGS sequence"/>
</dbReference>
<proteinExistence type="predicted"/>
<dbReference type="Pfam" id="PF12833">
    <property type="entry name" value="HTH_18"/>
    <property type="match status" value="1"/>
</dbReference>
<dbReference type="GO" id="GO:0043565">
    <property type="term" value="F:sequence-specific DNA binding"/>
    <property type="evidence" value="ECO:0007669"/>
    <property type="project" value="InterPro"/>
</dbReference>
<dbReference type="GO" id="GO:0003700">
    <property type="term" value="F:DNA-binding transcription factor activity"/>
    <property type="evidence" value="ECO:0007669"/>
    <property type="project" value="InterPro"/>
</dbReference>
<dbReference type="InterPro" id="IPR018060">
    <property type="entry name" value="HTH_AraC"/>
</dbReference>
<evidence type="ECO:0000259" key="4">
    <source>
        <dbReference type="PROSITE" id="PS01124"/>
    </source>
</evidence>
<protein>
    <submittedName>
        <fullName evidence="5">Helix-turn-helix domain-containing protein</fullName>
    </submittedName>
</protein>
<dbReference type="Gene3D" id="1.10.10.60">
    <property type="entry name" value="Homeodomain-like"/>
    <property type="match status" value="1"/>
</dbReference>
<dbReference type="PANTHER" id="PTHR43280">
    <property type="entry name" value="ARAC-FAMILY TRANSCRIPTIONAL REGULATOR"/>
    <property type="match status" value="1"/>
</dbReference>
<name>A0A5B0VF84_9GAMM</name>
<evidence type="ECO:0000256" key="3">
    <source>
        <dbReference type="ARBA" id="ARBA00023163"/>
    </source>
</evidence>
<dbReference type="SUPFAM" id="SSF46689">
    <property type="entry name" value="Homeodomain-like"/>
    <property type="match status" value="1"/>
</dbReference>
<dbReference type="InterPro" id="IPR020449">
    <property type="entry name" value="Tscrpt_reg_AraC-type_HTH"/>
</dbReference>
<keyword evidence="1" id="KW-0805">Transcription regulation</keyword>
<organism evidence="5 6">
    <name type="scientific">Marinobacter salinexigens</name>
    <dbReference type="NCBI Taxonomy" id="2919747"/>
    <lineage>
        <taxon>Bacteria</taxon>
        <taxon>Pseudomonadati</taxon>
        <taxon>Pseudomonadota</taxon>
        <taxon>Gammaproteobacteria</taxon>
        <taxon>Pseudomonadales</taxon>
        <taxon>Marinobacteraceae</taxon>
        <taxon>Marinobacter</taxon>
    </lineage>
</organism>
<evidence type="ECO:0000313" key="5">
    <source>
        <dbReference type="EMBL" id="KAA1173267.1"/>
    </source>
</evidence>
<keyword evidence="6" id="KW-1185">Reference proteome</keyword>
<dbReference type="SMART" id="SM00342">
    <property type="entry name" value="HTH_ARAC"/>
    <property type="match status" value="1"/>
</dbReference>
<dbReference type="InterPro" id="IPR009057">
    <property type="entry name" value="Homeodomain-like_sf"/>
</dbReference>